<dbReference type="PANTHER" id="PTHR21022:SF19">
    <property type="entry name" value="PREPHENATE DEHYDRATASE-RELATED"/>
    <property type="match status" value="1"/>
</dbReference>
<dbReference type="EMBL" id="JAGQHS010000015">
    <property type="protein sequence ID" value="MCA9755055.1"/>
    <property type="molecule type" value="Genomic_DNA"/>
</dbReference>
<evidence type="ECO:0000256" key="6">
    <source>
        <dbReference type="ARBA" id="ARBA00013147"/>
    </source>
</evidence>
<dbReference type="Gene3D" id="3.30.70.260">
    <property type="match status" value="1"/>
</dbReference>
<dbReference type="InterPro" id="IPR036263">
    <property type="entry name" value="Chorismate_II_sf"/>
</dbReference>
<dbReference type="PANTHER" id="PTHR21022">
    <property type="entry name" value="PREPHENATE DEHYDRATASE P PROTEIN"/>
    <property type="match status" value="1"/>
</dbReference>
<dbReference type="Proteomes" id="UP000739538">
    <property type="component" value="Unassembled WGS sequence"/>
</dbReference>
<comment type="function">
    <text evidence="2">Catalyzes the Claisen rearrangement of chorismate to prephenate and the decarboxylation/dehydration of prephenate to phenylpyruvate.</text>
</comment>
<evidence type="ECO:0000256" key="2">
    <source>
        <dbReference type="ARBA" id="ARBA00002364"/>
    </source>
</evidence>
<evidence type="ECO:0000256" key="13">
    <source>
        <dbReference type="ARBA" id="ARBA00023239"/>
    </source>
</evidence>
<dbReference type="PROSITE" id="PS51168">
    <property type="entry name" value="CHORISMATE_MUT_2"/>
    <property type="match status" value="1"/>
</dbReference>
<organism evidence="23 24">
    <name type="scientific">Eiseniibacteriota bacterium</name>
    <dbReference type="NCBI Taxonomy" id="2212470"/>
    <lineage>
        <taxon>Bacteria</taxon>
        <taxon>Candidatus Eiseniibacteriota</taxon>
    </lineage>
</organism>
<dbReference type="GO" id="GO:0004664">
    <property type="term" value="F:prephenate dehydratase activity"/>
    <property type="evidence" value="ECO:0007669"/>
    <property type="project" value="UniProtKB-EC"/>
</dbReference>
<comment type="catalytic activity">
    <reaction evidence="1">
        <text>chorismate = prephenate</text>
        <dbReference type="Rhea" id="RHEA:13897"/>
        <dbReference type="ChEBI" id="CHEBI:29748"/>
        <dbReference type="ChEBI" id="CHEBI:29934"/>
        <dbReference type="EC" id="5.4.99.5"/>
    </reaction>
</comment>
<evidence type="ECO:0000256" key="7">
    <source>
        <dbReference type="ARBA" id="ARBA00014401"/>
    </source>
</evidence>
<dbReference type="InterPro" id="IPR045865">
    <property type="entry name" value="ACT-like_dom_sf"/>
</dbReference>
<dbReference type="Gene3D" id="3.40.190.10">
    <property type="entry name" value="Periplasmic binding protein-like II"/>
    <property type="match status" value="2"/>
</dbReference>
<evidence type="ECO:0000259" key="21">
    <source>
        <dbReference type="PROSITE" id="PS51171"/>
    </source>
</evidence>
<dbReference type="InterPro" id="IPR001086">
    <property type="entry name" value="Preph_deHydtase"/>
</dbReference>
<feature type="binding site" evidence="18">
    <location>
        <position position="50"/>
    </location>
    <ligand>
        <name>substrate</name>
    </ligand>
</feature>
<dbReference type="GO" id="GO:0005737">
    <property type="term" value="C:cytoplasm"/>
    <property type="evidence" value="ECO:0007669"/>
    <property type="project" value="UniProtKB-SubCell"/>
</dbReference>
<comment type="pathway">
    <text evidence="5">Metabolic intermediate biosynthesis; prephenate biosynthesis; prephenate from chorismate: step 1/1.</text>
</comment>
<evidence type="ECO:0000256" key="15">
    <source>
        <dbReference type="ARBA" id="ARBA00031175"/>
    </source>
</evidence>
<evidence type="ECO:0000256" key="11">
    <source>
        <dbReference type="ARBA" id="ARBA00023222"/>
    </source>
</evidence>
<feature type="binding site" evidence="18">
    <location>
        <position position="67"/>
    </location>
    <ligand>
        <name>substrate</name>
    </ligand>
</feature>
<keyword evidence="12 23" id="KW-0413">Isomerase</keyword>
<evidence type="ECO:0000256" key="16">
    <source>
        <dbReference type="ARBA" id="ARBA00031520"/>
    </source>
</evidence>
<evidence type="ECO:0000256" key="1">
    <source>
        <dbReference type="ARBA" id="ARBA00000824"/>
    </source>
</evidence>
<dbReference type="InterPro" id="IPR008242">
    <property type="entry name" value="Chor_mutase/pphenate_deHydtase"/>
</dbReference>
<feature type="domain" description="ACT" evidence="22">
    <location>
        <begin position="322"/>
        <end position="399"/>
    </location>
</feature>
<dbReference type="GO" id="GO:0046417">
    <property type="term" value="P:chorismate metabolic process"/>
    <property type="evidence" value="ECO:0007669"/>
    <property type="project" value="InterPro"/>
</dbReference>
<dbReference type="EC" id="4.2.1.51" evidence="6"/>
<dbReference type="SUPFAM" id="SSF48600">
    <property type="entry name" value="Chorismate mutase II"/>
    <property type="match status" value="1"/>
</dbReference>
<evidence type="ECO:0000256" key="5">
    <source>
        <dbReference type="ARBA" id="ARBA00004817"/>
    </source>
</evidence>
<evidence type="ECO:0000259" key="22">
    <source>
        <dbReference type="PROSITE" id="PS51671"/>
    </source>
</evidence>
<reference evidence="23" key="1">
    <citation type="submission" date="2020-04" db="EMBL/GenBank/DDBJ databases">
        <authorList>
            <person name="Zhang T."/>
        </authorList>
    </citation>
    <scope>NUCLEOTIDE SEQUENCE</scope>
    <source>
        <strain evidence="23">HKST-UBA02</strain>
    </source>
</reference>
<evidence type="ECO:0000256" key="12">
    <source>
        <dbReference type="ARBA" id="ARBA00023235"/>
    </source>
</evidence>
<evidence type="ECO:0000256" key="14">
    <source>
        <dbReference type="ARBA" id="ARBA00023268"/>
    </source>
</evidence>
<feature type="binding site" evidence="18">
    <location>
        <position position="126"/>
    </location>
    <ligand>
        <name>substrate</name>
    </ligand>
</feature>
<dbReference type="AlphaFoldDB" id="A0A956NCF8"/>
<evidence type="ECO:0000256" key="19">
    <source>
        <dbReference type="SAM" id="MobiDB-lite"/>
    </source>
</evidence>
<keyword evidence="13" id="KW-0456">Lyase</keyword>
<evidence type="ECO:0000256" key="4">
    <source>
        <dbReference type="ARBA" id="ARBA00004741"/>
    </source>
</evidence>
<evidence type="ECO:0000256" key="8">
    <source>
        <dbReference type="ARBA" id="ARBA00022490"/>
    </source>
</evidence>
<feature type="region of interest" description="Disordered" evidence="19">
    <location>
        <begin position="1"/>
        <end position="48"/>
    </location>
</feature>
<feature type="compositionally biased region" description="Basic and acidic residues" evidence="19">
    <location>
        <begin position="39"/>
        <end position="48"/>
    </location>
</feature>
<dbReference type="Pfam" id="PF01817">
    <property type="entry name" value="CM_2"/>
    <property type="match status" value="1"/>
</dbReference>
<feature type="binding site" evidence="18">
    <location>
        <position position="87"/>
    </location>
    <ligand>
        <name>substrate</name>
    </ligand>
</feature>
<comment type="catalytic activity">
    <reaction evidence="17">
        <text>prephenate + H(+) = 3-phenylpyruvate + CO2 + H2O</text>
        <dbReference type="Rhea" id="RHEA:21648"/>
        <dbReference type="ChEBI" id="CHEBI:15377"/>
        <dbReference type="ChEBI" id="CHEBI:15378"/>
        <dbReference type="ChEBI" id="CHEBI:16526"/>
        <dbReference type="ChEBI" id="CHEBI:18005"/>
        <dbReference type="ChEBI" id="CHEBI:29934"/>
        <dbReference type="EC" id="4.2.1.51"/>
    </reaction>
</comment>
<dbReference type="CDD" id="cd04905">
    <property type="entry name" value="ACT_CM-PDT"/>
    <property type="match status" value="1"/>
</dbReference>
<evidence type="ECO:0000256" key="18">
    <source>
        <dbReference type="PIRSR" id="PIRSR001500-1"/>
    </source>
</evidence>
<gene>
    <name evidence="23" type="ORF">KDA27_04570</name>
</gene>
<evidence type="ECO:0000313" key="23">
    <source>
        <dbReference type="EMBL" id="MCA9755055.1"/>
    </source>
</evidence>
<keyword evidence="10" id="KW-0057">Aromatic amino acid biosynthesis</keyword>
<dbReference type="GO" id="GO:0004106">
    <property type="term" value="F:chorismate mutase activity"/>
    <property type="evidence" value="ECO:0007669"/>
    <property type="project" value="UniProtKB-EC"/>
</dbReference>
<keyword evidence="9" id="KW-0028">Amino-acid biosynthesis</keyword>
<dbReference type="PROSITE" id="PS51171">
    <property type="entry name" value="PREPHENATE_DEHYDR_3"/>
    <property type="match status" value="1"/>
</dbReference>
<sequence>MTKDEHDRPEAEPDPAKDEAGRPDGGPEPAEDAGVDGSDSGRGDALGRLRSDIDGIDRQLVDLLSERLQIALEIGKAKVRAGHSFFDPVRERRVLDKVRGLAGHRYPPDRIESIYREIISASRTAQAGEMVLIHGAPGSIAHEAAHLRFGTGPRFDWTPNDAEVFGRLADGSCDYAVVSLEGRSLELSVERLDLFLHSSAEVFAEVAVRSTLSVFAPPGTTPPSGTQVPLDAPVFGTPANLARASAFLSTRTEAPVEVAATLGDALRAAESRGGMVLAPPVVGVTFGWSEVAGGVQDESARKRRFFVLATRSAPPSGRDRTLLLLVLANRSGALHGVTEVLVESGLNLSWMEPKSSHLGSWDHLFLFEIDGHREDPAVARAVERLARRTEVMRVLGSYPHEFA</sequence>
<feature type="binding site" evidence="18">
    <location>
        <position position="122"/>
    </location>
    <ligand>
        <name>substrate</name>
    </ligand>
</feature>
<feature type="compositionally biased region" description="Basic and acidic residues" evidence="19">
    <location>
        <begin position="1"/>
        <end position="22"/>
    </location>
</feature>
<dbReference type="InterPro" id="IPR002701">
    <property type="entry name" value="CM_II_prokaryot"/>
</dbReference>
<dbReference type="PROSITE" id="PS51671">
    <property type="entry name" value="ACT"/>
    <property type="match status" value="1"/>
</dbReference>
<evidence type="ECO:0000256" key="9">
    <source>
        <dbReference type="ARBA" id="ARBA00022605"/>
    </source>
</evidence>
<keyword evidence="8" id="KW-0963">Cytoplasm</keyword>
<proteinExistence type="predicted"/>
<evidence type="ECO:0000313" key="24">
    <source>
        <dbReference type="Proteomes" id="UP000739538"/>
    </source>
</evidence>
<reference evidence="23" key="2">
    <citation type="journal article" date="2021" name="Microbiome">
        <title>Successional dynamics and alternative stable states in a saline activated sludge microbial community over 9 years.</title>
        <authorList>
            <person name="Wang Y."/>
            <person name="Ye J."/>
            <person name="Ju F."/>
            <person name="Liu L."/>
            <person name="Boyd J.A."/>
            <person name="Deng Y."/>
            <person name="Parks D.H."/>
            <person name="Jiang X."/>
            <person name="Yin X."/>
            <person name="Woodcroft B.J."/>
            <person name="Tyson G.W."/>
            <person name="Hugenholtz P."/>
            <person name="Polz M.F."/>
            <person name="Zhang T."/>
        </authorList>
    </citation>
    <scope>NUCLEOTIDE SEQUENCE</scope>
    <source>
        <strain evidence="23">HKST-UBA02</strain>
    </source>
</reference>
<comment type="caution">
    <text evidence="23">The sequence shown here is derived from an EMBL/GenBank/DDBJ whole genome shotgun (WGS) entry which is preliminary data.</text>
</comment>
<dbReference type="GO" id="GO:0009094">
    <property type="term" value="P:L-phenylalanine biosynthetic process"/>
    <property type="evidence" value="ECO:0007669"/>
    <property type="project" value="UniProtKB-KW"/>
</dbReference>
<keyword evidence="11" id="KW-0584">Phenylalanine biosynthesis</keyword>
<dbReference type="SUPFAM" id="SSF53850">
    <property type="entry name" value="Periplasmic binding protein-like II"/>
    <property type="match status" value="1"/>
</dbReference>
<accession>A0A956NCF8</accession>
<dbReference type="InterPro" id="IPR002912">
    <property type="entry name" value="ACT_dom"/>
</dbReference>
<name>A0A956NCF8_UNCEI</name>
<dbReference type="InterPro" id="IPR036979">
    <property type="entry name" value="CM_dom_sf"/>
</dbReference>
<feature type="binding site" evidence="18">
    <location>
        <position position="91"/>
    </location>
    <ligand>
        <name>substrate</name>
    </ligand>
</feature>
<dbReference type="Gene3D" id="1.20.59.10">
    <property type="entry name" value="Chorismate mutase"/>
    <property type="match status" value="1"/>
</dbReference>
<dbReference type="PIRSF" id="PIRSF001500">
    <property type="entry name" value="Chor_mut_pdt_Ppr"/>
    <property type="match status" value="1"/>
</dbReference>
<keyword evidence="14" id="KW-0511">Multifunctional enzyme</keyword>
<evidence type="ECO:0000256" key="3">
    <source>
        <dbReference type="ARBA" id="ARBA00004496"/>
    </source>
</evidence>
<feature type="domain" description="Chorismate mutase" evidence="20">
    <location>
        <begin position="40"/>
        <end position="130"/>
    </location>
</feature>
<evidence type="ECO:0000256" key="10">
    <source>
        <dbReference type="ARBA" id="ARBA00023141"/>
    </source>
</evidence>
<comment type="subcellular location">
    <subcellularLocation>
        <location evidence="3">Cytoplasm</location>
    </subcellularLocation>
</comment>
<dbReference type="SUPFAM" id="SSF55021">
    <property type="entry name" value="ACT-like"/>
    <property type="match status" value="1"/>
</dbReference>
<feature type="binding site" evidence="18">
    <location>
        <position position="78"/>
    </location>
    <ligand>
        <name>substrate</name>
    </ligand>
</feature>
<dbReference type="Pfam" id="PF00800">
    <property type="entry name" value="PDT"/>
    <property type="match status" value="1"/>
</dbReference>
<comment type="pathway">
    <text evidence="4">Amino-acid biosynthesis; L-phenylalanine biosynthesis; phenylpyruvate from prephenate: step 1/1.</text>
</comment>
<evidence type="ECO:0000256" key="17">
    <source>
        <dbReference type="ARBA" id="ARBA00047848"/>
    </source>
</evidence>
<feature type="domain" description="Prephenate dehydratase" evidence="21">
    <location>
        <begin position="130"/>
        <end position="310"/>
    </location>
</feature>
<evidence type="ECO:0000259" key="20">
    <source>
        <dbReference type="PROSITE" id="PS51168"/>
    </source>
</evidence>
<protein>
    <recommendedName>
        <fullName evidence="7">Bifunctional chorismate mutase/prephenate dehydratase</fullName>
        <ecNumber evidence="6">4.2.1.51</ecNumber>
    </recommendedName>
    <alternativeName>
        <fullName evidence="16">Chorismate mutase-prephenate dehydratase</fullName>
    </alternativeName>
    <alternativeName>
        <fullName evidence="15">p-protein</fullName>
    </alternativeName>
</protein>
<dbReference type="SMART" id="SM00830">
    <property type="entry name" value="CM_2"/>
    <property type="match status" value="1"/>
</dbReference>